<organism evidence="1 2">
    <name type="scientific">Silvanigrella aquatica</name>
    <dbReference type="NCBI Taxonomy" id="1915309"/>
    <lineage>
        <taxon>Bacteria</taxon>
        <taxon>Pseudomonadati</taxon>
        <taxon>Bdellovibrionota</taxon>
        <taxon>Oligoflexia</taxon>
        <taxon>Silvanigrellales</taxon>
        <taxon>Silvanigrellaceae</taxon>
        <taxon>Silvanigrella</taxon>
    </lineage>
</organism>
<dbReference type="EMBL" id="CP017834">
    <property type="protein sequence ID" value="APJ04254.1"/>
    <property type="molecule type" value="Genomic_DNA"/>
</dbReference>
<dbReference type="OrthoDB" id="5294871at2"/>
<proteinExistence type="predicted"/>
<evidence type="ECO:0000313" key="1">
    <source>
        <dbReference type="EMBL" id="APJ04254.1"/>
    </source>
</evidence>
<dbReference type="Proteomes" id="UP000184731">
    <property type="component" value="Chromosome"/>
</dbReference>
<name>A0A1L4D233_9BACT</name>
<dbReference type="AlphaFoldDB" id="A0A1L4D233"/>
<protein>
    <submittedName>
        <fullName evidence="1">Uncharacterized protein</fullName>
    </submittedName>
</protein>
<accession>A0A1L4D233</accession>
<dbReference type="RefSeq" id="WP_148698007.1">
    <property type="nucleotide sequence ID" value="NZ_CP017834.1"/>
</dbReference>
<gene>
    <name evidence="1" type="ORF">AXG55_10180</name>
</gene>
<reference evidence="1 2" key="1">
    <citation type="submission" date="2016-10" db="EMBL/GenBank/DDBJ databases">
        <title>Silvanigrella aquatica sp. nov., isolated from a freshwater lake located in the Black Forest, Germany, description of Silvanigrellaceae fam. nov., Silvanigrellales ord. nov., reclassification of the order Bdellovibrionales in the class Oligoflexia, reclassification of the families Bacteriovoracaceae and Halobacteriovoraceae in the new order Bacteriovoracales ord. nov., and reclassification of the family Pseudobacteriovoracaceae in the order Oligoflexiales.</title>
        <authorList>
            <person name="Hahn M.W."/>
            <person name="Schmidt J."/>
            <person name="Koll U."/>
            <person name="Rohde M."/>
            <person name="Verbag S."/>
            <person name="Pitt A."/>
            <person name="Nakai R."/>
            <person name="Naganuma T."/>
            <person name="Lang E."/>
        </authorList>
    </citation>
    <scope>NUCLEOTIDE SEQUENCE [LARGE SCALE GENOMIC DNA]</scope>
    <source>
        <strain evidence="1 2">MWH-Nonnen-W8red</strain>
    </source>
</reference>
<keyword evidence="2" id="KW-1185">Reference proteome</keyword>
<dbReference type="KEGG" id="saqi:AXG55_10180"/>
<sequence>MVLPVYDRTPYIVEYYKDGEKQTIRRVPPPKLHDMEEGDDVTIARKKGDDWDSGDKVEIKGINQRQPNTLTIKKENGDYTFLPYDDVELKEKSAAHYIREGRDPIGSQYLLWP</sequence>
<evidence type="ECO:0000313" key="2">
    <source>
        <dbReference type="Proteomes" id="UP000184731"/>
    </source>
</evidence>